<evidence type="ECO:0000313" key="18">
    <source>
        <dbReference type="Proteomes" id="UP000091918"/>
    </source>
</evidence>
<evidence type="ECO:0000256" key="12">
    <source>
        <dbReference type="ARBA" id="ARBA00023136"/>
    </source>
</evidence>
<dbReference type="InterPro" id="IPR001680">
    <property type="entry name" value="WD40_rpt"/>
</dbReference>
<keyword evidence="6" id="KW-0813">Transport</keyword>
<comment type="similarity">
    <text evidence="3">Belongs to the WD repeat SEC31 family.</text>
</comment>
<comment type="subcellular location">
    <subcellularLocation>
        <location evidence="1">Cytoplasmic vesicle</location>
        <location evidence="1">COPII-coated vesicle membrane</location>
        <topology evidence="1">Peripheral membrane protein</topology>
        <orientation evidence="1">Cytoplasmic side</orientation>
    </subcellularLocation>
    <subcellularLocation>
        <location evidence="2">Endoplasmic reticulum membrane</location>
        <topology evidence="2">Peripheral membrane protein</topology>
        <orientation evidence="2">Cytoplasmic side</orientation>
    </subcellularLocation>
</comment>
<evidence type="ECO:0000256" key="1">
    <source>
        <dbReference type="ARBA" id="ARBA00004299"/>
    </source>
</evidence>
<dbReference type="PANTHER" id="PTHR13923">
    <property type="entry name" value="SEC31-RELATED PROTEIN"/>
    <property type="match status" value="1"/>
</dbReference>
<evidence type="ECO:0000256" key="6">
    <source>
        <dbReference type="ARBA" id="ARBA00022448"/>
    </source>
</evidence>
<dbReference type="InterPro" id="IPR036322">
    <property type="entry name" value="WD40_repeat_dom_sf"/>
</dbReference>
<dbReference type="InterPro" id="IPR040251">
    <property type="entry name" value="SEC31-like"/>
</dbReference>
<evidence type="ECO:0000256" key="14">
    <source>
        <dbReference type="ARBA" id="ARBA00025471"/>
    </source>
</evidence>
<keyword evidence="12" id="KW-0472">Membrane</keyword>
<dbReference type="SMART" id="SM00320">
    <property type="entry name" value="WD40"/>
    <property type="match status" value="5"/>
</dbReference>
<dbReference type="OrthoDB" id="542917at2759"/>
<dbReference type="GO" id="GO:0070971">
    <property type="term" value="C:endoplasmic reticulum exit site"/>
    <property type="evidence" value="ECO:0007669"/>
    <property type="project" value="TreeGrafter"/>
</dbReference>
<comment type="subunit">
    <text evidence="15">The COPII coat is composed of at least 5 proteins: the SEC23/24 complex, the SEC13/31 complex, and the protein SAR1. SEC13 and SEC31 make a 2:2 tetramer that forms the edge element of the COPII outer coat. The tetramer self-assembles in multiple copies to form the complete polyhedral cage. Interacts (via WD 8) with SEC13.</text>
</comment>
<evidence type="ECO:0000256" key="13">
    <source>
        <dbReference type="ARBA" id="ARBA00023329"/>
    </source>
</evidence>
<dbReference type="GO" id="GO:0090110">
    <property type="term" value="P:COPII-coated vesicle cargo loading"/>
    <property type="evidence" value="ECO:0007669"/>
    <property type="project" value="TreeGrafter"/>
</dbReference>
<comment type="function">
    <text evidence="14">Component of the coat protein complex II (COPII) which promotes the formation of transport vesicles from the endoplasmic reticulum (ER). The coat has two main functions, the physical deformation of the endoplasmic reticulum membrane into vesicles and the selection of cargo molecules.</text>
</comment>
<dbReference type="GO" id="GO:0005789">
    <property type="term" value="C:endoplasmic reticulum membrane"/>
    <property type="evidence" value="ECO:0007669"/>
    <property type="project" value="UniProtKB-SubCell"/>
</dbReference>
<evidence type="ECO:0000256" key="11">
    <source>
        <dbReference type="ARBA" id="ARBA00022927"/>
    </source>
</evidence>
<feature type="repeat" description="WD" evidence="16">
    <location>
        <begin position="162"/>
        <end position="204"/>
    </location>
</feature>
<dbReference type="InterPro" id="IPR015943">
    <property type="entry name" value="WD40/YVTN_repeat-like_dom_sf"/>
</dbReference>
<proteinExistence type="inferred from homology"/>
<comment type="caution">
    <text evidence="17">The sequence shown here is derived from an EMBL/GenBank/DDBJ whole genome shotgun (WGS) entry which is preliminary data.</text>
</comment>
<dbReference type="GO" id="GO:0015031">
    <property type="term" value="P:protein transport"/>
    <property type="evidence" value="ECO:0007669"/>
    <property type="project" value="UniProtKB-KW"/>
</dbReference>
<evidence type="ECO:0000313" key="17">
    <source>
        <dbReference type="EMBL" id="OAX82810.1"/>
    </source>
</evidence>
<keyword evidence="10" id="KW-0931">ER-Golgi transport</keyword>
<dbReference type="Proteomes" id="UP000091918">
    <property type="component" value="Unassembled WGS sequence"/>
</dbReference>
<dbReference type="EMBL" id="LGUA01000252">
    <property type="protein sequence ID" value="OAX82810.1"/>
    <property type="molecule type" value="Genomic_DNA"/>
</dbReference>
<dbReference type="GO" id="GO:0007029">
    <property type="term" value="P:endoplasmic reticulum organization"/>
    <property type="evidence" value="ECO:0007669"/>
    <property type="project" value="TreeGrafter"/>
</dbReference>
<keyword evidence="9" id="KW-0256">Endoplasmic reticulum</keyword>
<dbReference type="GO" id="GO:0030127">
    <property type="term" value="C:COPII vesicle coat"/>
    <property type="evidence" value="ECO:0007669"/>
    <property type="project" value="TreeGrafter"/>
</dbReference>
<dbReference type="SUPFAM" id="SSF50978">
    <property type="entry name" value="WD40 repeat-like"/>
    <property type="match status" value="1"/>
</dbReference>
<dbReference type="FunFam" id="2.130.10.10:FF:000193">
    <property type="entry name" value="Protein transport protein SEC31, putative"/>
    <property type="match status" value="1"/>
</dbReference>
<gene>
    <name evidence="17" type="ORF">ACJ72_02829</name>
</gene>
<keyword evidence="18" id="KW-1185">Reference proteome</keyword>
<evidence type="ECO:0000256" key="7">
    <source>
        <dbReference type="ARBA" id="ARBA00022574"/>
    </source>
</evidence>
<dbReference type="GO" id="GO:0005198">
    <property type="term" value="F:structural molecule activity"/>
    <property type="evidence" value="ECO:0007669"/>
    <property type="project" value="TreeGrafter"/>
</dbReference>
<dbReference type="PANTHER" id="PTHR13923:SF11">
    <property type="entry name" value="SECRETORY 31, ISOFORM D"/>
    <property type="match status" value="1"/>
</dbReference>
<sequence length="295" mass="31842">MVRLREIPRTAAFAWSPGAAPPFIATGTRAGAVDADFSNETDLELWDLALDKEGGAPELQPAAKLSTESGFHDLAWTESDDSSRGIIAGALENGSLDLWNADKLLSGASDSLVSRASQHSGPVKTLQFNPRHSNLLATGGSKGELFISDLNNINHPSRLGNVAARQDDIECLDWNKKVPHILVTGSSAGFVTVWDVKTKKESLTLNNLGRKAVSAVAWDPEKPTKLITSIPLETDPLILVWDLRNSNAPERVLKGHESGVLSLSWCAQDPDLLLSCGKDNRTICWNPQTGVQYGE</sequence>
<keyword evidence="7 16" id="KW-0853">WD repeat</keyword>
<evidence type="ECO:0000256" key="8">
    <source>
        <dbReference type="ARBA" id="ARBA00022737"/>
    </source>
</evidence>
<keyword evidence="13" id="KW-0968">Cytoplasmic vesicle</keyword>
<dbReference type="PROSITE" id="PS50082">
    <property type="entry name" value="WD_REPEATS_2"/>
    <property type="match status" value="1"/>
</dbReference>
<dbReference type="Gene3D" id="2.130.10.10">
    <property type="entry name" value="YVTN repeat-like/Quinoprotein amine dehydrogenase"/>
    <property type="match status" value="1"/>
</dbReference>
<evidence type="ECO:0000256" key="9">
    <source>
        <dbReference type="ARBA" id="ARBA00022824"/>
    </source>
</evidence>
<dbReference type="AlphaFoldDB" id="A0A1B7P1B1"/>
<evidence type="ECO:0000256" key="10">
    <source>
        <dbReference type="ARBA" id="ARBA00022892"/>
    </source>
</evidence>
<reference evidence="17 18" key="1">
    <citation type="submission" date="2015-07" db="EMBL/GenBank/DDBJ databases">
        <title>Emmonsia species relationships and genome sequence.</title>
        <authorList>
            <person name="Cuomo C.A."/>
            <person name="Schwartz I.S."/>
            <person name="Kenyon C."/>
            <person name="de Hoog G.S."/>
            <person name="Govender N.P."/>
            <person name="Botha A."/>
            <person name="Moreno L."/>
            <person name="de Vries M."/>
            <person name="Munoz J.F."/>
            <person name="Stielow J.B."/>
        </authorList>
    </citation>
    <scope>NUCLEOTIDE SEQUENCE [LARGE SCALE GENOMIC DNA]</scope>
    <source>
        <strain evidence="17 18">CBS 136260</strain>
    </source>
</reference>
<evidence type="ECO:0000256" key="16">
    <source>
        <dbReference type="PROSITE-ProRule" id="PRU00221"/>
    </source>
</evidence>
<evidence type="ECO:0000256" key="3">
    <source>
        <dbReference type="ARBA" id="ARBA00009358"/>
    </source>
</evidence>
<dbReference type="Pfam" id="PF00400">
    <property type="entry name" value="WD40"/>
    <property type="match status" value="1"/>
</dbReference>
<evidence type="ECO:0000256" key="4">
    <source>
        <dbReference type="ARBA" id="ARBA00013507"/>
    </source>
</evidence>
<organism evidence="17 18">
    <name type="scientific">Emergomyces africanus</name>
    <dbReference type="NCBI Taxonomy" id="1955775"/>
    <lineage>
        <taxon>Eukaryota</taxon>
        <taxon>Fungi</taxon>
        <taxon>Dikarya</taxon>
        <taxon>Ascomycota</taxon>
        <taxon>Pezizomycotina</taxon>
        <taxon>Eurotiomycetes</taxon>
        <taxon>Eurotiomycetidae</taxon>
        <taxon>Onygenales</taxon>
        <taxon>Ajellomycetaceae</taxon>
        <taxon>Emergomyces</taxon>
    </lineage>
</organism>
<evidence type="ECO:0000256" key="5">
    <source>
        <dbReference type="ARBA" id="ARBA00021236"/>
    </source>
</evidence>
<evidence type="ECO:0000256" key="2">
    <source>
        <dbReference type="ARBA" id="ARBA00004397"/>
    </source>
</evidence>
<name>A0A1B7P1B1_9EURO</name>
<protein>
    <recommendedName>
        <fullName evidence="5">Protein transport protein SEC31</fullName>
    </recommendedName>
    <alternativeName>
        <fullName evidence="4">Protein transport protein sec31</fullName>
    </alternativeName>
</protein>
<keyword evidence="11" id="KW-0653">Protein transport</keyword>
<keyword evidence="8" id="KW-0677">Repeat</keyword>
<evidence type="ECO:0000256" key="15">
    <source>
        <dbReference type="ARBA" id="ARBA00025864"/>
    </source>
</evidence>
<dbReference type="STRING" id="1658172.A0A1B7P1B1"/>
<accession>A0A1B7P1B1</accession>